<dbReference type="InterPro" id="IPR050307">
    <property type="entry name" value="Sterol_Desaturase_Related"/>
</dbReference>
<dbReference type="PANTHER" id="PTHR11863">
    <property type="entry name" value="STEROL DESATURASE"/>
    <property type="match status" value="1"/>
</dbReference>
<name>A0AAN7QMW1_TRANT</name>
<evidence type="ECO:0000313" key="2">
    <source>
        <dbReference type="EMBL" id="KAK4772562.1"/>
    </source>
</evidence>
<dbReference type="AlphaFoldDB" id="A0AAN7QMW1"/>
<keyword evidence="1" id="KW-0812">Transmembrane</keyword>
<gene>
    <name evidence="2" type="ORF">SAY86_014337</name>
</gene>
<keyword evidence="1" id="KW-1133">Transmembrane helix</keyword>
<feature type="transmembrane region" description="Helical" evidence="1">
    <location>
        <begin position="99"/>
        <end position="122"/>
    </location>
</feature>
<comment type="caution">
    <text evidence="2">The sequence shown here is derived from an EMBL/GenBank/DDBJ whole genome shotgun (WGS) entry which is preliminary data.</text>
</comment>
<evidence type="ECO:0000313" key="3">
    <source>
        <dbReference type="Proteomes" id="UP001346149"/>
    </source>
</evidence>
<accession>A0AAN7QMW1</accession>
<sequence>MASQPRILNEWPWAPLGSFKYIILAPWVVHGAYQFMAKGPGERDLSYFIVFPFLLSRVLHNQIWISLSRHRTAKGKNRIVDRGIEFQQVNRESNWDDQIILSGILLYIGLTTIPAAANLPFWRGCVSHNLAPHWSSGVPLLLASQGIASPLPLLSLSLTSPLLYCH</sequence>
<dbReference type="Proteomes" id="UP001346149">
    <property type="component" value="Unassembled WGS sequence"/>
</dbReference>
<keyword evidence="3" id="KW-1185">Reference proteome</keyword>
<dbReference type="EMBL" id="JAXQNO010000020">
    <property type="protein sequence ID" value="KAK4772562.1"/>
    <property type="molecule type" value="Genomic_DNA"/>
</dbReference>
<evidence type="ECO:0000256" key="1">
    <source>
        <dbReference type="SAM" id="Phobius"/>
    </source>
</evidence>
<proteinExistence type="predicted"/>
<feature type="transmembrane region" description="Helical" evidence="1">
    <location>
        <begin position="45"/>
        <end position="67"/>
    </location>
</feature>
<organism evidence="2 3">
    <name type="scientific">Trapa natans</name>
    <name type="common">Water chestnut</name>
    <dbReference type="NCBI Taxonomy" id="22666"/>
    <lineage>
        <taxon>Eukaryota</taxon>
        <taxon>Viridiplantae</taxon>
        <taxon>Streptophyta</taxon>
        <taxon>Embryophyta</taxon>
        <taxon>Tracheophyta</taxon>
        <taxon>Spermatophyta</taxon>
        <taxon>Magnoliopsida</taxon>
        <taxon>eudicotyledons</taxon>
        <taxon>Gunneridae</taxon>
        <taxon>Pentapetalae</taxon>
        <taxon>rosids</taxon>
        <taxon>malvids</taxon>
        <taxon>Myrtales</taxon>
        <taxon>Lythraceae</taxon>
        <taxon>Trapa</taxon>
    </lineage>
</organism>
<feature type="transmembrane region" description="Helical" evidence="1">
    <location>
        <begin position="142"/>
        <end position="164"/>
    </location>
</feature>
<protein>
    <submittedName>
        <fullName evidence="2">Uncharacterized protein</fullName>
    </submittedName>
</protein>
<feature type="transmembrane region" description="Helical" evidence="1">
    <location>
        <begin position="12"/>
        <end position="33"/>
    </location>
</feature>
<reference evidence="2 3" key="1">
    <citation type="journal article" date="2023" name="Hortic Res">
        <title>Pangenome of water caltrop reveals structural variations and asymmetric subgenome divergence after allopolyploidization.</title>
        <authorList>
            <person name="Zhang X."/>
            <person name="Chen Y."/>
            <person name="Wang L."/>
            <person name="Yuan Y."/>
            <person name="Fang M."/>
            <person name="Shi L."/>
            <person name="Lu R."/>
            <person name="Comes H.P."/>
            <person name="Ma Y."/>
            <person name="Chen Y."/>
            <person name="Huang G."/>
            <person name="Zhou Y."/>
            <person name="Zheng Z."/>
            <person name="Qiu Y."/>
        </authorList>
    </citation>
    <scope>NUCLEOTIDE SEQUENCE [LARGE SCALE GENOMIC DNA]</scope>
    <source>
        <strain evidence="2">F231</strain>
    </source>
</reference>
<keyword evidence="1" id="KW-0472">Membrane</keyword>